<dbReference type="EMBL" id="CBTK010000290">
    <property type="protein sequence ID" value="CDH47092.1"/>
    <property type="molecule type" value="Genomic_DNA"/>
</dbReference>
<keyword evidence="1" id="KW-0472">Membrane</keyword>
<comment type="caution">
    <text evidence="2">The sequence shown here is derived from an EMBL/GenBank/DDBJ whole genome shotgun (WGS) entry which is preliminary data.</text>
</comment>
<reference evidence="2 3" key="1">
    <citation type="journal article" date="2014" name="ISME J.">
        <title>Candidatus Competibacter-lineage genomes retrieved from metagenomes reveal functional metabolic diversity.</title>
        <authorList>
            <person name="McIlroy S.J."/>
            <person name="Albertsen M."/>
            <person name="Andresen E.K."/>
            <person name="Saunders A.M."/>
            <person name="Kristiansen R."/>
            <person name="Stokholm-Bjerregaard M."/>
            <person name="Nielsen K.L."/>
            <person name="Nielsen P.H."/>
        </authorList>
    </citation>
    <scope>NUCLEOTIDE SEQUENCE [LARGE SCALE GENOMIC DNA]</scope>
    <source>
        <strain evidence="2 3">Run_B_J11</strain>
    </source>
</reference>
<dbReference type="AlphaFoldDB" id="A0A7U7J5Q8"/>
<organism evidence="2 3">
    <name type="scientific">Candidatus Contendobacter odensis Run_B_J11</name>
    <dbReference type="NCBI Taxonomy" id="1400861"/>
    <lineage>
        <taxon>Bacteria</taxon>
        <taxon>Pseudomonadati</taxon>
        <taxon>Pseudomonadota</taxon>
        <taxon>Gammaproteobacteria</taxon>
        <taxon>Candidatus Competibacteraceae</taxon>
        <taxon>Candidatus Contendibacter</taxon>
    </lineage>
</organism>
<evidence type="ECO:0000313" key="2">
    <source>
        <dbReference type="EMBL" id="CDH47092.1"/>
    </source>
</evidence>
<protein>
    <submittedName>
        <fullName evidence="2">Uncharacterized protein</fullName>
    </submittedName>
</protein>
<keyword evidence="1" id="KW-0812">Transmembrane</keyword>
<keyword evidence="3" id="KW-1185">Reference proteome</keyword>
<name>A0A7U7J5Q8_9GAMM</name>
<dbReference type="RefSeq" id="WP_034435837.1">
    <property type="nucleotide sequence ID" value="NZ_CBTK010000290.1"/>
</dbReference>
<proteinExistence type="predicted"/>
<dbReference type="Proteomes" id="UP000019184">
    <property type="component" value="Unassembled WGS sequence"/>
</dbReference>
<accession>A0A7U7J5Q8</accession>
<evidence type="ECO:0000313" key="3">
    <source>
        <dbReference type="Proteomes" id="UP000019184"/>
    </source>
</evidence>
<sequence>MNTQIHRKQIIILILSMMLAIVSYWIPLPSRYQGLNPDSPEMATRPVPVESVTFAREPVTAWRFPVTVRIPQTTAPTDNSVTLPDSSAQPVKHMINLWELSNGEGSHLNKSRLMPIMDQTHDPAR</sequence>
<keyword evidence="1" id="KW-1133">Transmembrane helix</keyword>
<feature type="transmembrane region" description="Helical" evidence="1">
    <location>
        <begin position="9"/>
        <end position="26"/>
    </location>
</feature>
<gene>
    <name evidence="2" type="ORF">BN874_720036</name>
</gene>
<evidence type="ECO:0000256" key="1">
    <source>
        <dbReference type="SAM" id="Phobius"/>
    </source>
</evidence>